<evidence type="ECO:0000259" key="4">
    <source>
        <dbReference type="Pfam" id="PF00501"/>
    </source>
</evidence>
<evidence type="ECO:0000313" key="6">
    <source>
        <dbReference type="Proteomes" id="UP000030103"/>
    </source>
</evidence>
<dbReference type="EMBL" id="JRFA01000028">
    <property type="protein sequence ID" value="KGN72466.1"/>
    <property type="molecule type" value="Genomic_DNA"/>
</dbReference>
<keyword evidence="6" id="KW-1185">Reference proteome</keyword>
<dbReference type="PANTHER" id="PTHR43272:SF33">
    <property type="entry name" value="AMP-BINDING DOMAIN-CONTAINING PROTEIN-RELATED"/>
    <property type="match status" value="1"/>
</dbReference>
<evidence type="ECO:0000256" key="2">
    <source>
        <dbReference type="ARBA" id="ARBA00022840"/>
    </source>
</evidence>
<accession>A0A0A2E0X2</accession>
<dbReference type="Pfam" id="PF23562">
    <property type="entry name" value="AMP-binding_C_3"/>
    <property type="match status" value="1"/>
</dbReference>
<dbReference type="SUPFAM" id="SSF56801">
    <property type="entry name" value="Acetyl-CoA synthetase-like"/>
    <property type="match status" value="1"/>
</dbReference>
<dbReference type="Proteomes" id="UP000030103">
    <property type="component" value="Unassembled WGS sequence"/>
</dbReference>
<dbReference type="Gene3D" id="3.30.300.30">
    <property type="match status" value="1"/>
</dbReference>
<dbReference type="GO" id="GO:0016020">
    <property type="term" value="C:membrane"/>
    <property type="evidence" value="ECO:0007669"/>
    <property type="project" value="TreeGrafter"/>
</dbReference>
<dbReference type="OrthoDB" id="9778383at2"/>
<organism evidence="5 6">
    <name type="scientific">Porphyromonas macacae</name>
    <dbReference type="NCBI Taxonomy" id="28115"/>
    <lineage>
        <taxon>Bacteria</taxon>
        <taxon>Pseudomonadati</taxon>
        <taxon>Bacteroidota</taxon>
        <taxon>Bacteroidia</taxon>
        <taxon>Bacteroidales</taxon>
        <taxon>Porphyromonadaceae</taxon>
        <taxon>Porphyromonas</taxon>
    </lineage>
</organism>
<dbReference type="PANTHER" id="PTHR43272">
    <property type="entry name" value="LONG-CHAIN-FATTY-ACID--COA LIGASE"/>
    <property type="match status" value="1"/>
</dbReference>
<sequence>MIETNFISIYQDSFRENWDLKALSDYGTNKTYTYADLAKRIAEWHLIFKQIGLKPGDKVAVMGKDHAEWCISFISILTYGAVVVPILQDFSAVDTEVILEHSETKVLFIDPDIWAKLNPKKVSDIIAVFNINNGNVLSEHSTTGGDSLTSYCESIQKHFEAAYPEGFFQKDVVYHFTPNEHLVLLNYTSGTTGFSKGVMITGNNLAGNILFARKYKIIKKHEVILNFLPLAHTYGCTFNFFLPLAQGAHIYLLGKIPAPSILLKAFKTIRPNLIISVPLVFERIYRDTILPKLNKPAVKALLSIPLLRKLVYKKIHKALDEGLGGNFREVIVGGAAMNEEVSRFLKKIRFKFTVGYGMTECAPLISYCSWREWRIGSCGKPLDGFMEARIDYTGYENQENGEIQVRGEHVCMGYFKKPDLTEELFTEDGWMHTGDLGCMDKDGFIYIRGRSKAMLLSANGQNIFPETIESKLNIFPLVSESLVVSRNKRLEALVVPNMDAIKAQGLTPEEGWAKIEEFRTTLNEQLGSYEKVTRFERHDEPFIKTPKQSIKRYLYTN</sequence>
<dbReference type="Pfam" id="PF00501">
    <property type="entry name" value="AMP-binding"/>
    <property type="match status" value="1"/>
</dbReference>
<keyword evidence="5" id="KW-0436">Ligase</keyword>
<proteinExistence type="predicted"/>
<comment type="caution">
    <text evidence="5">The sequence shown here is derived from an EMBL/GenBank/DDBJ whole genome shotgun (WGS) entry which is preliminary data.</text>
</comment>
<dbReference type="GO" id="GO:0005524">
    <property type="term" value="F:ATP binding"/>
    <property type="evidence" value="ECO:0007669"/>
    <property type="project" value="UniProtKB-KW"/>
</dbReference>
<dbReference type="AlphaFoldDB" id="A0A0A2E0X2"/>
<keyword evidence="1" id="KW-0547">Nucleotide-binding</keyword>
<dbReference type="PROSITE" id="PS00455">
    <property type="entry name" value="AMP_BINDING"/>
    <property type="match status" value="1"/>
</dbReference>
<protein>
    <submittedName>
        <fullName evidence="5">Long-chain fatty acid--CoA ligase</fullName>
    </submittedName>
</protein>
<dbReference type="GO" id="GO:0004467">
    <property type="term" value="F:long-chain fatty acid-CoA ligase activity"/>
    <property type="evidence" value="ECO:0007669"/>
    <property type="project" value="UniProtKB-EC"/>
</dbReference>
<evidence type="ECO:0000313" key="5">
    <source>
        <dbReference type="EMBL" id="KGN72466.1"/>
    </source>
</evidence>
<evidence type="ECO:0000256" key="3">
    <source>
        <dbReference type="ARBA" id="ARBA00024484"/>
    </source>
</evidence>
<dbReference type="InterPro" id="IPR042099">
    <property type="entry name" value="ANL_N_sf"/>
</dbReference>
<comment type="catalytic activity">
    <reaction evidence="3">
        <text>a long-chain fatty acid + ATP + CoA = a long-chain fatty acyl-CoA + AMP + diphosphate</text>
        <dbReference type="Rhea" id="RHEA:15421"/>
        <dbReference type="ChEBI" id="CHEBI:30616"/>
        <dbReference type="ChEBI" id="CHEBI:33019"/>
        <dbReference type="ChEBI" id="CHEBI:57287"/>
        <dbReference type="ChEBI" id="CHEBI:57560"/>
        <dbReference type="ChEBI" id="CHEBI:83139"/>
        <dbReference type="ChEBI" id="CHEBI:456215"/>
        <dbReference type="EC" id="6.2.1.3"/>
    </reaction>
    <physiologicalReaction direction="left-to-right" evidence="3">
        <dbReference type="Rhea" id="RHEA:15422"/>
    </physiologicalReaction>
</comment>
<dbReference type="InterPro" id="IPR000873">
    <property type="entry name" value="AMP-dep_synth/lig_dom"/>
</dbReference>
<name>A0A0A2E0X2_9PORP</name>
<dbReference type="InterPro" id="IPR020845">
    <property type="entry name" value="AMP-binding_CS"/>
</dbReference>
<evidence type="ECO:0000256" key="1">
    <source>
        <dbReference type="ARBA" id="ARBA00022741"/>
    </source>
</evidence>
<keyword evidence="2" id="KW-0067">ATP-binding</keyword>
<dbReference type="Gene3D" id="3.40.50.12780">
    <property type="entry name" value="N-terminal domain of ligase-like"/>
    <property type="match status" value="1"/>
</dbReference>
<dbReference type="RefSeq" id="WP_036875057.1">
    <property type="nucleotide sequence ID" value="NZ_JRFA01000028.1"/>
</dbReference>
<dbReference type="eggNOG" id="COG1022">
    <property type="taxonomic scope" value="Bacteria"/>
</dbReference>
<reference evidence="5 6" key="1">
    <citation type="submission" date="2014-09" db="EMBL/GenBank/DDBJ databases">
        <title>Draft Genome Sequence of Porphyromonas macacae COT-192_OH2859.</title>
        <authorList>
            <person name="Wallis C."/>
            <person name="Deusch O."/>
            <person name="O'Flynn C."/>
            <person name="Davis I."/>
            <person name="Horsfall A."/>
            <person name="Kirkwood N."/>
            <person name="Harris S."/>
            <person name="Eisen J.A."/>
            <person name="Coil D.A."/>
            <person name="Darling A.E."/>
            <person name="Jospin G."/>
            <person name="Alexiev A."/>
        </authorList>
    </citation>
    <scope>NUCLEOTIDE SEQUENCE [LARGE SCALE GENOMIC DNA]</scope>
    <source>
        <strain evidence="6">COT-192 OH2859</strain>
    </source>
</reference>
<dbReference type="STRING" id="28115.HQ47_09525"/>
<gene>
    <name evidence="5" type="ORF">HQ47_09525</name>
</gene>
<feature type="domain" description="AMP-dependent synthetase/ligase" evidence="4">
    <location>
        <begin position="17"/>
        <end position="415"/>
    </location>
</feature>
<dbReference type="InterPro" id="IPR045851">
    <property type="entry name" value="AMP-bd_C_sf"/>
</dbReference>